<dbReference type="EMBL" id="SNWQ01000001">
    <property type="protein sequence ID" value="TDO54706.1"/>
    <property type="molecule type" value="Genomic_DNA"/>
</dbReference>
<dbReference type="PANTHER" id="PTHR30055:SF219">
    <property type="entry name" value="TRANSCRIPTIONAL REGULATORY PROTEIN"/>
    <property type="match status" value="1"/>
</dbReference>
<evidence type="ECO:0000256" key="2">
    <source>
        <dbReference type="PROSITE-ProRule" id="PRU00335"/>
    </source>
</evidence>
<dbReference type="GO" id="GO:0000976">
    <property type="term" value="F:transcription cis-regulatory region binding"/>
    <property type="evidence" value="ECO:0007669"/>
    <property type="project" value="TreeGrafter"/>
</dbReference>
<dbReference type="InterPro" id="IPR050109">
    <property type="entry name" value="HTH-type_TetR-like_transc_reg"/>
</dbReference>
<sequence>MGNREALIEGAKTCLREKGYTRTTARDIATAAGVSLAAIGYHFGSKDALLNEAMRQALNEWGEQVATAMTVGQDTEGDRARAAGSVARDRFVATWRLAVGTLSNPSARALWSTQFEVLSQGAHMPDLLKELSSMQAEAREGVATLFGAVDSDTDPVTVQQVGSFLQALLLGVVALWMFDPAQAPKGEDLAKAIELIAARLTTN</sequence>
<gene>
    <name evidence="4" type="ORF">EV643_101496</name>
</gene>
<dbReference type="Gene3D" id="1.10.357.10">
    <property type="entry name" value="Tetracycline Repressor, domain 2"/>
    <property type="match status" value="1"/>
</dbReference>
<keyword evidence="5" id="KW-1185">Reference proteome</keyword>
<accession>A0A4R6KPV0</accession>
<protein>
    <submittedName>
        <fullName evidence="4">TetR family transcriptional regulator</fullName>
    </submittedName>
</protein>
<proteinExistence type="predicted"/>
<reference evidence="4 5" key="1">
    <citation type="submission" date="2019-03" db="EMBL/GenBank/DDBJ databases">
        <title>Genomic Encyclopedia of Type Strains, Phase III (KMG-III): the genomes of soil and plant-associated and newly described type strains.</title>
        <authorList>
            <person name="Whitman W."/>
        </authorList>
    </citation>
    <scope>NUCLEOTIDE SEQUENCE [LARGE SCALE GENOMIC DNA]</scope>
    <source>
        <strain evidence="4 5">VKM Ac-2527</strain>
    </source>
</reference>
<evidence type="ECO:0000313" key="5">
    <source>
        <dbReference type="Proteomes" id="UP000295388"/>
    </source>
</evidence>
<evidence type="ECO:0000313" key="4">
    <source>
        <dbReference type="EMBL" id="TDO54706.1"/>
    </source>
</evidence>
<dbReference type="GO" id="GO:0003700">
    <property type="term" value="F:DNA-binding transcription factor activity"/>
    <property type="evidence" value="ECO:0007669"/>
    <property type="project" value="TreeGrafter"/>
</dbReference>
<dbReference type="Proteomes" id="UP000295388">
    <property type="component" value="Unassembled WGS sequence"/>
</dbReference>
<evidence type="ECO:0000259" key="3">
    <source>
        <dbReference type="PROSITE" id="PS50977"/>
    </source>
</evidence>
<feature type="DNA-binding region" description="H-T-H motif" evidence="2">
    <location>
        <begin position="24"/>
        <end position="43"/>
    </location>
</feature>
<keyword evidence="1 2" id="KW-0238">DNA-binding</keyword>
<dbReference type="AlphaFoldDB" id="A0A4R6KPV0"/>
<dbReference type="Pfam" id="PF00440">
    <property type="entry name" value="TetR_N"/>
    <property type="match status" value="1"/>
</dbReference>
<dbReference type="PRINTS" id="PR00455">
    <property type="entry name" value="HTHTETR"/>
</dbReference>
<dbReference type="PROSITE" id="PS50977">
    <property type="entry name" value="HTH_TETR_2"/>
    <property type="match status" value="1"/>
</dbReference>
<dbReference type="InterPro" id="IPR001647">
    <property type="entry name" value="HTH_TetR"/>
</dbReference>
<name>A0A4R6KPV0_9ACTN</name>
<dbReference type="SUPFAM" id="SSF46689">
    <property type="entry name" value="Homeodomain-like"/>
    <property type="match status" value="1"/>
</dbReference>
<dbReference type="InterPro" id="IPR009057">
    <property type="entry name" value="Homeodomain-like_sf"/>
</dbReference>
<organism evidence="4 5">
    <name type="scientific">Kribbella caucasensis</name>
    <dbReference type="NCBI Taxonomy" id="2512215"/>
    <lineage>
        <taxon>Bacteria</taxon>
        <taxon>Bacillati</taxon>
        <taxon>Actinomycetota</taxon>
        <taxon>Actinomycetes</taxon>
        <taxon>Propionibacteriales</taxon>
        <taxon>Kribbellaceae</taxon>
        <taxon>Kribbella</taxon>
    </lineage>
</organism>
<feature type="domain" description="HTH tetR-type" evidence="3">
    <location>
        <begin position="1"/>
        <end position="61"/>
    </location>
</feature>
<dbReference type="PANTHER" id="PTHR30055">
    <property type="entry name" value="HTH-TYPE TRANSCRIPTIONAL REGULATOR RUTR"/>
    <property type="match status" value="1"/>
</dbReference>
<comment type="caution">
    <text evidence="4">The sequence shown here is derived from an EMBL/GenBank/DDBJ whole genome shotgun (WGS) entry which is preliminary data.</text>
</comment>
<dbReference type="RefSeq" id="WP_133798261.1">
    <property type="nucleotide sequence ID" value="NZ_SNWQ01000001.1"/>
</dbReference>
<dbReference type="OrthoDB" id="2356263at2"/>
<evidence type="ECO:0000256" key="1">
    <source>
        <dbReference type="ARBA" id="ARBA00023125"/>
    </source>
</evidence>